<dbReference type="AlphaFoldDB" id="A0A1I7B0I0"/>
<dbReference type="OrthoDB" id="2656488at2"/>
<feature type="domain" description="GIY-YIG" evidence="1">
    <location>
        <begin position="51"/>
        <end position="128"/>
    </location>
</feature>
<sequence>MTSQGRSIELFFHDGDPDGMTTATIPFQWTGHVLVTNRTQVFDALKEPEASQPGIYLLVGETENGLTLYVGETDEIRTRINQHIKDASKDWWERAIFVTAQGEPLNKAHARYLESRIYGLASRISKVALANNKAPTESPLSKAALAHMEDFLKNLRLVLPALRFDFLTEQTKPKVATTSSEPENQPVFFVLSTKEVAARARQEGGDFVVEEGSDARSKWVGSTSKDSTYGRLYESLVSQGVIGDQDGARKFLQSYAFNSVSAAASVVTGRPTSGTGAWLLESDQTKNYGDYEAAKAEQTEEEATT</sequence>
<dbReference type="Proteomes" id="UP000182466">
    <property type="component" value="Unassembled WGS sequence"/>
</dbReference>
<dbReference type="STRING" id="999627.SAMN05216236_10858"/>
<proteinExistence type="predicted"/>
<protein>
    <submittedName>
        <fullName evidence="2">GIY-YIG catalytic domain-containing protein</fullName>
    </submittedName>
</protein>
<dbReference type="CDD" id="cd10447">
    <property type="entry name" value="GIY-YIG_unchar_2"/>
    <property type="match status" value="1"/>
</dbReference>
<organism evidence="2 3">
    <name type="scientific">Sedimentitalea nanhaiensis</name>
    <dbReference type="NCBI Taxonomy" id="999627"/>
    <lineage>
        <taxon>Bacteria</taxon>
        <taxon>Pseudomonadati</taxon>
        <taxon>Pseudomonadota</taxon>
        <taxon>Alphaproteobacteria</taxon>
        <taxon>Rhodobacterales</taxon>
        <taxon>Paracoccaceae</taxon>
        <taxon>Sedimentitalea</taxon>
    </lineage>
</organism>
<accession>A0A1I7B0I0</accession>
<dbReference type="EMBL" id="FPAW01000008">
    <property type="protein sequence ID" value="SFT80642.1"/>
    <property type="molecule type" value="Genomic_DNA"/>
</dbReference>
<evidence type="ECO:0000313" key="2">
    <source>
        <dbReference type="EMBL" id="SFT80642.1"/>
    </source>
</evidence>
<reference evidence="2 3" key="1">
    <citation type="submission" date="2016-10" db="EMBL/GenBank/DDBJ databases">
        <authorList>
            <person name="de Groot N.N."/>
        </authorList>
    </citation>
    <scope>NUCLEOTIDE SEQUENCE [LARGE SCALE GENOMIC DNA]</scope>
    <source>
        <strain evidence="2 3">CGMCC 1.10959</strain>
    </source>
</reference>
<name>A0A1I7B0I0_9RHOB</name>
<gene>
    <name evidence="2" type="ORF">SAMN05216236_10858</name>
</gene>
<keyword evidence="3" id="KW-1185">Reference proteome</keyword>
<evidence type="ECO:0000259" key="1">
    <source>
        <dbReference type="PROSITE" id="PS50164"/>
    </source>
</evidence>
<dbReference type="RefSeq" id="WP_027263522.1">
    <property type="nucleotide sequence ID" value="NZ_FPAW01000008.1"/>
</dbReference>
<dbReference type="InterPro" id="IPR000305">
    <property type="entry name" value="GIY-YIG_endonuc"/>
</dbReference>
<dbReference type="PROSITE" id="PS50164">
    <property type="entry name" value="GIY_YIG"/>
    <property type="match status" value="1"/>
</dbReference>
<evidence type="ECO:0000313" key="3">
    <source>
        <dbReference type="Proteomes" id="UP000182466"/>
    </source>
</evidence>